<evidence type="ECO:0000313" key="1">
    <source>
        <dbReference type="EMBL" id="PWG62549.1"/>
    </source>
</evidence>
<gene>
    <name evidence="1" type="ORF">DF196_12055</name>
</gene>
<dbReference type="RefSeq" id="WP_109058050.1">
    <property type="nucleotide sequence ID" value="NZ_QFFM01000034.1"/>
</dbReference>
<name>A0A2U2N0P6_9BIFI</name>
<comment type="caution">
    <text evidence="1">The sequence shown here is derived from an EMBL/GenBank/DDBJ whole genome shotgun (WGS) entry which is preliminary data.</text>
</comment>
<dbReference type="EMBL" id="QFFM01000034">
    <property type="protein sequence ID" value="PWG62549.1"/>
    <property type="molecule type" value="Genomic_DNA"/>
</dbReference>
<organism evidence="1 2">
    <name type="scientific">Bifidobacterium callitrichidarum</name>
    <dbReference type="NCBI Taxonomy" id="2052941"/>
    <lineage>
        <taxon>Bacteria</taxon>
        <taxon>Bacillati</taxon>
        <taxon>Actinomycetota</taxon>
        <taxon>Actinomycetes</taxon>
        <taxon>Bifidobacteriales</taxon>
        <taxon>Bifidobacteriaceae</taxon>
        <taxon>Bifidobacterium</taxon>
    </lineage>
</organism>
<dbReference type="AlphaFoldDB" id="A0A2U2N0P6"/>
<reference evidence="1 2" key="1">
    <citation type="journal article" date="2018" name="Int. J. Syst. Evol. Microbiol.">
        <title>Bifidobacterium callitrichidarum sp. nov. from the faeces of the emperor tamarin (Saguinus imperator).</title>
        <authorList>
            <person name="Modesto M."/>
            <person name="Michelini S."/>
            <person name="Sansosti M.C."/>
            <person name="De Filippo C."/>
            <person name="Cavalieri D."/>
            <person name="Qvirist L."/>
            <person name="Andlid T."/>
            <person name="Spiezio C."/>
            <person name="Sandri C."/>
            <person name="Pascarelli S."/>
            <person name="Sgorbati B."/>
            <person name="Mattarelli P."/>
        </authorList>
    </citation>
    <scope>NUCLEOTIDE SEQUENCE [LARGE SCALE GENOMIC DNA]</scope>
    <source>
        <strain evidence="1 2">TRI 5</strain>
    </source>
</reference>
<accession>A0A2U2N0P6</accession>
<sequence>MKTHHIIADKLAQAQQRGSCVFAANIAEGKALRRRVRAGELVSPYRGIFVRADYWDSLNDAERAQHLARCLAARYPSWVFAGPTAAALYGFDHQWSIHRAGLYLASTDTSRPGANGIRHIFMSEIPLARVQGVQVTSVDRTLVDCALILPFASALPIFDSAFRRGVCAVGGLRSLCAGLRRDTSAINRLLEYVDPLSENGGESSARAVMIEEGFPVPQLQRVFEAPGNPGEWYRVDFAWSFPGGYTIVAEYDGMVKYTDPAMTGHRSIQAVVNQQGEREHKLYEWGVSRIVRLSYDDVMRRQPLIDKLCAAGLPRNA</sequence>
<protein>
    <submittedName>
        <fullName evidence="1">CTP synthase</fullName>
    </submittedName>
</protein>
<proteinExistence type="predicted"/>
<evidence type="ECO:0000313" key="2">
    <source>
        <dbReference type="Proteomes" id="UP000245876"/>
    </source>
</evidence>
<dbReference type="OrthoDB" id="3172126at2"/>
<keyword evidence="2" id="KW-1185">Reference proteome</keyword>
<dbReference type="Proteomes" id="UP000245876">
    <property type="component" value="Unassembled WGS sequence"/>
</dbReference>